<dbReference type="Gene3D" id="3.50.50.60">
    <property type="entry name" value="FAD/NAD(P)-binding domain"/>
    <property type="match status" value="2"/>
</dbReference>
<evidence type="ECO:0000256" key="1">
    <source>
        <dbReference type="ARBA" id="ARBA00000920"/>
    </source>
</evidence>
<reference evidence="19" key="1">
    <citation type="submission" date="2013-05" db="EMBL/GenBank/DDBJ databases">
        <title>The Genome sequence of Mucor circinelloides f. circinelloides 1006PhL.</title>
        <authorList>
            <consortium name="The Broad Institute Genomics Platform"/>
            <person name="Cuomo C."/>
            <person name="Earl A."/>
            <person name="Findley K."/>
            <person name="Lee S.C."/>
            <person name="Walker B."/>
            <person name="Young S."/>
            <person name="Zeng Q."/>
            <person name="Gargeya S."/>
            <person name="Fitzgerald M."/>
            <person name="Haas B."/>
            <person name="Abouelleil A."/>
            <person name="Allen A.W."/>
            <person name="Alvarado L."/>
            <person name="Arachchi H.M."/>
            <person name="Berlin A.M."/>
            <person name="Chapman S.B."/>
            <person name="Gainer-Dewar J."/>
            <person name="Goldberg J."/>
            <person name="Griggs A."/>
            <person name="Gujja S."/>
            <person name="Hansen M."/>
            <person name="Howarth C."/>
            <person name="Imamovic A."/>
            <person name="Ireland A."/>
            <person name="Larimer J."/>
            <person name="McCowan C."/>
            <person name="Murphy C."/>
            <person name="Pearson M."/>
            <person name="Poon T.W."/>
            <person name="Priest M."/>
            <person name="Roberts A."/>
            <person name="Saif S."/>
            <person name="Shea T."/>
            <person name="Sisk P."/>
            <person name="Sykes S."/>
            <person name="Wortman J."/>
            <person name="Nusbaum C."/>
            <person name="Birren B."/>
        </authorList>
    </citation>
    <scope>NUCLEOTIDE SEQUENCE [LARGE SCALE GENOMIC DNA]</scope>
    <source>
        <strain evidence="19">1006PhL</strain>
    </source>
</reference>
<gene>
    <name evidence="18" type="ORF">HMPREF1544_05295</name>
</gene>
<name>S2JYP5_MUCC1</name>
<evidence type="ECO:0000259" key="15">
    <source>
        <dbReference type="Pfam" id="PF00732"/>
    </source>
</evidence>
<dbReference type="Pfam" id="PF00890">
    <property type="entry name" value="FAD_binding_2"/>
    <property type="match status" value="1"/>
</dbReference>
<dbReference type="OMA" id="YGVIYET"/>
<keyword evidence="9" id="KW-1133">Transmembrane helix</keyword>
<evidence type="ECO:0000256" key="7">
    <source>
        <dbReference type="ARBA" id="ARBA00022692"/>
    </source>
</evidence>
<comment type="catalytic activity">
    <reaction evidence="1 12">
        <text>a long-chain primary fatty alcohol + O2 = a long-chain fatty aldehyde + H2O2</text>
        <dbReference type="Rhea" id="RHEA:22756"/>
        <dbReference type="ChEBI" id="CHEBI:15379"/>
        <dbReference type="ChEBI" id="CHEBI:16240"/>
        <dbReference type="ChEBI" id="CHEBI:17176"/>
        <dbReference type="ChEBI" id="CHEBI:77396"/>
        <dbReference type="EC" id="1.1.3.20"/>
    </reaction>
</comment>
<comment type="subcellular location">
    <subcellularLocation>
        <location evidence="3">Membrane</location>
    </subcellularLocation>
</comment>
<evidence type="ECO:0000256" key="10">
    <source>
        <dbReference type="ARBA" id="ARBA00023002"/>
    </source>
</evidence>
<evidence type="ECO:0000256" key="14">
    <source>
        <dbReference type="SAM" id="MobiDB-lite"/>
    </source>
</evidence>
<evidence type="ECO:0000256" key="5">
    <source>
        <dbReference type="ARBA" id="ARBA00013125"/>
    </source>
</evidence>
<evidence type="ECO:0000256" key="8">
    <source>
        <dbReference type="ARBA" id="ARBA00022827"/>
    </source>
</evidence>
<dbReference type="GO" id="GO:0050660">
    <property type="term" value="F:flavin adenine dinucleotide binding"/>
    <property type="evidence" value="ECO:0007669"/>
    <property type="project" value="InterPro"/>
</dbReference>
<dbReference type="AlphaFoldDB" id="S2JYP5"/>
<evidence type="ECO:0000256" key="13">
    <source>
        <dbReference type="PIRSR" id="PIRSR028937-1"/>
    </source>
</evidence>
<keyword evidence="10 12" id="KW-0560">Oxidoreductase</keyword>
<evidence type="ECO:0000259" key="16">
    <source>
        <dbReference type="Pfam" id="PF00890"/>
    </source>
</evidence>
<evidence type="ECO:0000259" key="17">
    <source>
        <dbReference type="Pfam" id="PF05199"/>
    </source>
</evidence>
<accession>S2JYP5</accession>
<evidence type="ECO:0000256" key="11">
    <source>
        <dbReference type="ARBA" id="ARBA00023136"/>
    </source>
</evidence>
<dbReference type="Proteomes" id="UP000014254">
    <property type="component" value="Unassembled WGS sequence"/>
</dbReference>
<feature type="region of interest" description="Disordered" evidence="14">
    <location>
        <begin position="628"/>
        <end position="648"/>
    </location>
</feature>
<dbReference type="PANTHER" id="PTHR46056">
    <property type="entry name" value="LONG-CHAIN-ALCOHOL OXIDASE"/>
    <property type="match status" value="1"/>
</dbReference>
<dbReference type="InterPro" id="IPR000172">
    <property type="entry name" value="GMC_OxRdtase_N"/>
</dbReference>
<dbReference type="InterPro" id="IPR007867">
    <property type="entry name" value="GMC_OxRtase_C"/>
</dbReference>
<dbReference type="InterPro" id="IPR003953">
    <property type="entry name" value="FAD-dep_OxRdtase_2_FAD-bd"/>
</dbReference>
<dbReference type="OrthoDB" id="269227at2759"/>
<dbReference type="Pfam" id="PF00732">
    <property type="entry name" value="GMC_oxred_N"/>
    <property type="match status" value="1"/>
</dbReference>
<dbReference type="InterPro" id="IPR036188">
    <property type="entry name" value="FAD/NAD-bd_sf"/>
</dbReference>
<proteinExistence type="inferred from homology"/>
<dbReference type="PANTHER" id="PTHR46056:SF12">
    <property type="entry name" value="LONG-CHAIN-ALCOHOL OXIDASE"/>
    <property type="match status" value="1"/>
</dbReference>
<dbReference type="InParanoid" id="S2JYP5"/>
<dbReference type="Pfam" id="PF05199">
    <property type="entry name" value="GMC_oxred_C"/>
    <property type="match status" value="1"/>
</dbReference>
<evidence type="ECO:0000256" key="4">
    <source>
        <dbReference type="ARBA" id="ARBA00010790"/>
    </source>
</evidence>
<dbReference type="EC" id="1.1.3.20" evidence="5 12"/>
<comment type="function">
    <text evidence="2">Long-chain fatty alcohol oxidase involved in the omega-oxidation pathway of lipid degradation.</text>
</comment>
<evidence type="ECO:0000256" key="2">
    <source>
        <dbReference type="ARBA" id="ARBA00003842"/>
    </source>
</evidence>
<feature type="active site" description="Proton acceptor" evidence="13">
    <location>
        <position position="632"/>
    </location>
</feature>
<dbReference type="GO" id="GO:0046577">
    <property type="term" value="F:long-chain-alcohol oxidase activity"/>
    <property type="evidence" value="ECO:0007669"/>
    <property type="project" value="UniProtKB-EC"/>
</dbReference>
<sequence length="704" mass="77212">MFTVSFSDSQKQTLVAIVDTFVAALDADEEGKLIESTLNVPGSATCFTASQLSQFAQTSASSIDVVDKIEKKLPLILTPKQLNDLLLVIHLLDYRPASILMTGHWKPFKDIPRREREQIVMKWNKSSFAVFRQIYNSLMGLSLTEAYFSHDTALYQGLYYDGIQGGYKHFQQQPDYQPIQHDRLKMITDQEEVAALSSMTFDVIIVGSGAGGGVVAAQLAEAGFSVLVVEKGKYYHQQDMVPDNDQYAFSTMYEDGGISPNSTGTVNVLSGSTFGGGTAINYLASLEPPDNVRKHWAETSGLPYFDSIQFQQDLTKVADRIGVSTDNIVHNGPNQKLIDGCRKLGHTVKTVPQNTAGRSHHCGKCYTGCAAGIKNSTTNTWLKDAASHGAQFLDCTRVNGILIKKGKAVGVSCNIHHSQKIHRLFGKRIVVAGGALHTPSLLKRSGLSNPNIGQHLRLHLSSICVGIYDEATNPSQGALLTTVCDAFENWEGTHHGFKIECFTQGLGMFSGMVPWLGAAKHKETMLRYRNAVITFAMMRDKDSTCSVQYDPYGKLDISLDISKHDADNLVQGIVEMAKIHVAAGARQIHVSQHSIDSFEFKANEASCVDNPRFLEWIKYARRQRAPVPSSGHQMASCRMGASSKTSATKSTGETWDVRYLYVADSSLFPTALGVNPMLTIEAMALHVSRHIVDSLSNTKMAAKI</sequence>
<dbReference type="eggNOG" id="ENOG502QSD8">
    <property type="taxonomic scope" value="Eukaryota"/>
</dbReference>
<keyword evidence="7" id="KW-0812">Transmembrane</keyword>
<evidence type="ECO:0000256" key="6">
    <source>
        <dbReference type="ARBA" id="ARBA00022630"/>
    </source>
</evidence>
<keyword evidence="6" id="KW-0285">Flavoprotein</keyword>
<keyword evidence="19" id="KW-1185">Reference proteome</keyword>
<protein>
    <recommendedName>
        <fullName evidence="5 12">Long-chain-alcohol oxidase</fullName>
        <ecNumber evidence="5 12">1.1.3.20</ecNumber>
    </recommendedName>
</protein>
<feature type="domain" description="FAD-dependent oxidoreductase 2 FAD-binding" evidence="16">
    <location>
        <begin position="202"/>
        <end position="234"/>
    </location>
</feature>
<dbReference type="VEuPathDB" id="FungiDB:HMPREF1544_05295"/>
<evidence type="ECO:0000313" key="18">
    <source>
        <dbReference type="EMBL" id="EPB87888.1"/>
    </source>
</evidence>
<dbReference type="SUPFAM" id="SSF51905">
    <property type="entry name" value="FAD/NAD(P)-binding domain"/>
    <property type="match status" value="1"/>
</dbReference>
<keyword evidence="8" id="KW-0274">FAD</keyword>
<evidence type="ECO:0000256" key="3">
    <source>
        <dbReference type="ARBA" id="ARBA00004370"/>
    </source>
</evidence>
<evidence type="ECO:0000313" key="19">
    <source>
        <dbReference type="Proteomes" id="UP000014254"/>
    </source>
</evidence>
<keyword evidence="11" id="KW-0472">Membrane</keyword>
<dbReference type="InterPro" id="IPR012400">
    <property type="entry name" value="Long_Oxdase"/>
</dbReference>
<evidence type="ECO:0000256" key="12">
    <source>
        <dbReference type="PIRNR" id="PIRNR028937"/>
    </source>
</evidence>
<feature type="domain" description="Glucose-methanol-choline oxidoreductase C-terminal" evidence="17">
    <location>
        <begin position="550"/>
        <end position="684"/>
    </location>
</feature>
<dbReference type="GO" id="GO:0016020">
    <property type="term" value="C:membrane"/>
    <property type="evidence" value="ECO:0007669"/>
    <property type="project" value="UniProtKB-SubCell"/>
</dbReference>
<feature type="domain" description="Glucose-methanol-choline oxidoreductase N-terminal" evidence="15">
    <location>
        <begin position="250"/>
        <end position="460"/>
    </location>
</feature>
<dbReference type="EMBL" id="KE123960">
    <property type="protein sequence ID" value="EPB87888.1"/>
    <property type="molecule type" value="Genomic_DNA"/>
</dbReference>
<evidence type="ECO:0000256" key="9">
    <source>
        <dbReference type="ARBA" id="ARBA00022989"/>
    </source>
</evidence>
<dbReference type="PIRSF" id="PIRSF028937">
    <property type="entry name" value="Lg_Ch_AO"/>
    <property type="match status" value="1"/>
</dbReference>
<comment type="similarity">
    <text evidence="4 12">Belongs to the GMC oxidoreductase family.</text>
</comment>
<dbReference type="STRING" id="1220926.S2JYP5"/>
<organism evidence="18 19">
    <name type="scientific">Mucor circinelloides f. circinelloides (strain 1006PhL)</name>
    <name type="common">Mucormycosis agent</name>
    <name type="synonym">Calyptromyces circinelloides</name>
    <dbReference type="NCBI Taxonomy" id="1220926"/>
    <lineage>
        <taxon>Eukaryota</taxon>
        <taxon>Fungi</taxon>
        <taxon>Fungi incertae sedis</taxon>
        <taxon>Mucoromycota</taxon>
        <taxon>Mucoromycotina</taxon>
        <taxon>Mucoromycetes</taxon>
        <taxon>Mucorales</taxon>
        <taxon>Mucorineae</taxon>
        <taxon>Mucoraceae</taxon>
        <taxon>Mucor</taxon>
    </lineage>
</organism>